<dbReference type="AlphaFoldDB" id="A0A060XXK5"/>
<dbReference type="EMBL" id="FR906311">
    <property type="protein sequence ID" value="CDQ84007.1"/>
    <property type="molecule type" value="Genomic_DNA"/>
</dbReference>
<proteinExistence type="predicted"/>
<dbReference type="Proteomes" id="UP000193380">
    <property type="component" value="Unassembled WGS sequence"/>
</dbReference>
<dbReference type="PaxDb" id="8022-A0A060XXK5"/>
<organism evidence="1 2">
    <name type="scientific">Oncorhynchus mykiss</name>
    <name type="common">Rainbow trout</name>
    <name type="synonym">Salmo gairdneri</name>
    <dbReference type="NCBI Taxonomy" id="8022"/>
    <lineage>
        <taxon>Eukaryota</taxon>
        <taxon>Metazoa</taxon>
        <taxon>Chordata</taxon>
        <taxon>Craniata</taxon>
        <taxon>Vertebrata</taxon>
        <taxon>Euteleostomi</taxon>
        <taxon>Actinopterygii</taxon>
        <taxon>Neopterygii</taxon>
        <taxon>Teleostei</taxon>
        <taxon>Protacanthopterygii</taxon>
        <taxon>Salmoniformes</taxon>
        <taxon>Salmonidae</taxon>
        <taxon>Salmoninae</taxon>
        <taxon>Oncorhynchus</taxon>
    </lineage>
</organism>
<evidence type="ECO:0000313" key="1">
    <source>
        <dbReference type="EMBL" id="CDQ84007.1"/>
    </source>
</evidence>
<sequence>MLSLSLQVSLAEEIKPLKWYPSVYLLVSLFPLINR</sequence>
<reference evidence="1" key="1">
    <citation type="journal article" date="2014" name="Nat. Commun.">
        <title>The rainbow trout genome provides novel insights into evolution after whole-genome duplication in vertebrates.</title>
        <authorList>
            <person name="Berthelot C."/>
            <person name="Brunet F."/>
            <person name="Chalopin D."/>
            <person name="Juanchich A."/>
            <person name="Bernard M."/>
            <person name="Noel B."/>
            <person name="Bento P."/>
            <person name="Da Silva C."/>
            <person name="Labadie K."/>
            <person name="Alberti A."/>
            <person name="Aury J.M."/>
            <person name="Louis A."/>
            <person name="Dehais P."/>
            <person name="Bardou P."/>
            <person name="Montfort J."/>
            <person name="Klopp C."/>
            <person name="Cabau C."/>
            <person name="Gaspin C."/>
            <person name="Thorgaard G.H."/>
            <person name="Boussaha M."/>
            <person name="Quillet E."/>
            <person name="Guyomard R."/>
            <person name="Galiana D."/>
            <person name="Bobe J."/>
            <person name="Volff J.N."/>
            <person name="Genet C."/>
            <person name="Wincker P."/>
            <person name="Jaillon O."/>
            <person name="Roest Crollius H."/>
            <person name="Guiguen Y."/>
        </authorList>
    </citation>
    <scope>NUCLEOTIDE SEQUENCE [LARGE SCALE GENOMIC DNA]</scope>
</reference>
<accession>A0A060XXK5</accession>
<gene>
    <name evidence="1" type="ORF">GSONMT00043406001</name>
</gene>
<protein>
    <submittedName>
        <fullName evidence="1">Uncharacterized protein</fullName>
    </submittedName>
</protein>
<evidence type="ECO:0000313" key="2">
    <source>
        <dbReference type="Proteomes" id="UP000193380"/>
    </source>
</evidence>
<reference evidence="1" key="2">
    <citation type="submission" date="2014-03" db="EMBL/GenBank/DDBJ databases">
        <authorList>
            <person name="Genoscope - CEA"/>
        </authorList>
    </citation>
    <scope>NUCLEOTIDE SEQUENCE</scope>
</reference>
<name>A0A060XXK5_ONCMY</name>